<feature type="domain" description="DAGKc" evidence="1">
    <location>
        <begin position="1"/>
        <end position="129"/>
    </location>
</feature>
<comment type="caution">
    <text evidence="2">The sequence shown here is derived from an EMBL/GenBank/DDBJ whole genome shotgun (WGS) entry which is preliminary data.</text>
</comment>
<keyword evidence="2" id="KW-0418">Kinase</keyword>
<dbReference type="RefSeq" id="WP_243321517.1">
    <property type="nucleotide sequence ID" value="NZ_JALGCL010000003.1"/>
</dbReference>
<organism evidence="2 3">
    <name type="scientific">Cognatiluteimonas sedimenti</name>
    <dbReference type="NCBI Taxonomy" id="2927791"/>
    <lineage>
        <taxon>Bacteria</taxon>
        <taxon>Pseudomonadati</taxon>
        <taxon>Pseudomonadota</taxon>
        <taxon>Gammaproteobacteria</taxon>
        <taxon>Lysobacterales</taxon>
        <taxon>Lysobacteraceae</taxon>
        <taxon>Cognatiluteimonas</taxon>
    </lineage>
</organism>
<dbReference type="PANTHER" id="PTHR30492">
    <property type="entry name" value="METHYLGLYOXAL SYNTHASE"/>
    <property type="match status" value="1"/>
</dbReference>
<evidence type="ECO:0000313" key="2">
    <source>
        <dbReference type="EMBL" id="MCJ0826235.1"/>
    </source>
</evidence>
<dbReference type="Pfam" id="PF19279">
    <property type="entry name" value="YegS_C"/>
    <property type="match status" value="1"/>
</dbReference>
<dbReference type="InterPro" id="IPR016064">
    <property type="entry name" value="NAD/diacylglycerol_kinase_sf"/>
</dbReference>
<dbReference type="Gene3D" id="3.40.50.10330">
    <property type="entry name" value="Probable inorganic polyphosphate/atp-NAD kinase, domain 1"/>
    <property type="match status" value="1"/>
</dbReference>
<dbReference type="InterPro" id="IPR001206">
    <property type="entry name" value="Diacylglycerol_kinase_cat_dom"/>
</dbReference>
<protein>
    <submittedName>
        <fullName evidence="2">Diacylglycerol kinase family lipid kinase</fullName>
    </submittedName>
</protein>
<proteinExistence type="predicted"/>
<dbReference type="Pfam" id="PF00781">
    <property type="entry name" value="DAGK_cat"/>
    <property type="match status" value="1"/>
</dbReference>
<keyword evidence="3" id="KW-1185">Reference proteome</keyword>
<keyword evidence="2" id="KW-0808">Transferase</keyword>
<evidence type="ECO:0000259" key="1">
    <source>
        <dbReference type="PROSITE" id="PS50146"/>
    </source>
</evidence>
<dbReference type="EMBL" id="JALGCL010000003">
    <property type="protein sequence ID" value="MCJ0826235.1"/>
    <property type="molecule type" value="Genomic_DNA"/>
</dbReference>
<name>A0ABT0A5M1_9GAMM</name>
<dbReference type="InterPro" id="IPR017438">
    <property type="entry name" value="ATP-NAD_kinase_N"/>
</dbReference>
<dbReference type="SUPFAM" id="SSF111331">
    <property type="entry name" value="NAD kinase/diacylglycerol kinase-like"/>
    <property type="match status" value="1"/>
</dbReference>
<dbReference type="Proteomes" id="UP001165423">
    <property type="component" value="Unassembled WGS sequence"/>
</dbReference>
<dbReference type="PROSITE" id="PS50146">
    <property type="entry name" value="DAGK"/>
    <property type="match status" value="1"/>
</dbReference>
<gene>
    <name evidence="2" type="ORF">MQC88_09790</name>
</gene>
<dbReference type="InterPro" id="IPR004363">
    <property type="entry name" value="Methylgl_synth"/>
</dbReference>
<dbReference type="PANTHER" id="PTHR30492:SF0">
    <property type="entry name" value="METHYLGLYOXAL SYNTHASE"/>
    <property type="match status" value="1"/>
</dbReference>
<dbReference type="InterPro" id="IPR045540">
    <property type="entry name" value="YegS/DAGK_C"/>
</dbReference>
<sequence>MGTIAVIANAGSGAGRERPDPSSLPGVFRQHGLHATVHELAPGGDMDALLDRALAAGAGCLVAAGGDGTVNAVAARALERDLELGVLPLGTLNHFARDLGIPDELDAAVRVIAEGRSRLVDVGTVNDKLFLNNASIGLYATIVLDRESQQRRLGRGKWQALCRATLAALRDPDPFEVAVEVDGRQLRRTTPFLFVGNNDYIVQGPAAGQRARLDDGTLSLYVLHPRTALGLLWLALRTLLRGRSGARDLDAFSAGALTVAARAPQLDVARDGEVEAMATPVRFAVRPRALRVLAPDPGAG</sequence>
<accession>A0ABT0A5M1</accession>
<reference evidence="2 3" key="1">
    <citation type="submission" date="2022-03" db="EMBL/GenBank/DDBJ databases">
        <title>Luteimonas soily sp. nov., a novel bacterium isolated from the soil.</title>
        <authorList>
            <person name="Zhang X."/>
        </authorList>
    </citation>
    <scope>NUCLEOTIDE SEQUENCE [LARGE SCALE GENOMIC DNA]</scope>
    <source>
        <strain evidence="2 3">50</strain>
    </source>
</reference>
<dbReference type="GO" id="GO:0016301">
    <property type="term" value="F:kinase activity"/>
    <property type="evidence" value="ECO:0007669"/>
    <property type="project" value="UniProtKB-KW"/>
</dbReference>
<evidence type="ECO:0000313" key="3">
    <source>
        <dbReference type="Proteomes" id="UP001165423"/>
    </source>
</evidence>
<dbReference type="Gene3D" id="2.60.200.40">
    <property type="match status" value="1"/>
</dbReference>
<dbReference type="SMART" id="SM00046">
    <property type="entry name" value="DAGKc"/>
    <property type="match status" value="1"/>
</dbReference>